<evidence type="ECO:0000313" key="2">
    <source>
        <dbReference type="Proteomes" id="UP000799438"/>
    </source>
</evidence>
<dbReference type="EMBL" id="ML995507">
    <property type="protein sequence ID" value="KAF2137084.1"/>
    <property type="molecule type" value="Genomic_DNA"/>
</dbReference>
<dbReference type="RefSeq" id="XP_033392802.1">
    <property type="nucleotide sequence ID" value="XM_033546477.1"/>
</dbReference>
<sequence>MLLLELPLDLFRTILERLVCDLGLTQAVHLRRINKLFDRETLRALTTTQVFGLDAELLVPSQKQRKTCGPPPRISPSICRFVARYMLQRPHTIRNHKGNQLSEWMNQVFDELATGPGGNPALLEDEETRLEGMRVLIKSICRPCLHLRINLVDSGGPEWKSPPPTEGDIVLSAIILGMVPFVKEATRRLDVDSISSNFGG</sequence>
<accession>A0A6A6B1H9</accession>
<organism evidence="1 2">
    <name type="scientific">Aplosporella prunicola CBS 121167</name>
    <dbReference type="NCBI Taxonomy" id="1176127"/>
    <lineage>
        <taxon>Eukaryota</taxon>
        <taxon>Fungi</taxon>
        <taxon>Dikarya</taxon>
        <taxon>Ascomycota</taxon>
        <taxon>Pezizomycotina</taxon>
        <taxon>Dothideomycetes</taxon>
        <taxon>Dothideomycetes incertae sedis</taxon>
        <taxon>Botryosphaeriales</taxon>
        <taxon>Aplosporellaceae</taxon>
        <taxon>Aplosporella</taxon>
    </lineage>
</organism>
<dbReference type="Proteomes" id="UP000799438">
    <property type="component" value="Unassembled WGS sequence"/>
</dbReference>
<gene>
    <name evidence="1" type="ORF">K452DRAFT_362120</name>
</gene>
<proteinExistence type="predicted"/>
<dbReference type="OrthoDB" id="4772757at2759"/>
<evidence type="ECO:0008006" key="3">
    <source>
        <dbReference type="Google" id="ProtNLM"/>
    </source>
</evidence>
<dbReference type="AlphaFoldDB" id="A0A6A6B1H9"/>
<keyword evidence="2" id="KW-1185">Reference proteome</keyword>
<protein>
    <recommendedName>
        <fullName evidence="3">F-box domain-containing protein</fullName>
    </recommendedName>
</protein>
<reference evidence="1" key="1">
    <citation type="journal article" date="2020" name="Stud. Mycol.">
        <title>101 Dothideomycetes genomes: a test case for predicting lifestyles and emergence of pathogens.</title>
        <authorList>
            <person name="Haridas S."/>
            <person name="Albert R."/>
            <person name="Binder M."/>
            <person name="Bloem J."/>
            <person name="Labutti K."/>
            <person name="Salamov A."/>
            <person name="Andreopoulos B."/>
            <person name="Baker S."/>
            <person name="Barry K."/>
            <person name="Bills G."/>
            <person name="Bluhm B."/>
            <person name="Cannon C."/>
            <person name="Castanera R."/>
            <person name="Culley D."/>
            <person name="Daum C."/>
            <person name="Ezra D."/>
            <person name="Gonzalez J."/>
            <person name="Henrissat B."/>
            <person name="Kuo A."/>
            <person name="Liang C."/>
            <person name="Lipzen A."/>
            <person name="Lutzoni F."/>
            <person name="Magnuson J."/>
            <person name="Mondo S."/>
            <person name="Nolan M."/>
            <person name="Ohm R."/>
            <person name="Pangilinan J."/>
            <person name="Park H.-J."/>
            <person name="Ramirez L."/>
            <person name="Alfaro M."/>
            <person name="Sun H."/>
            <person name="Tritt A."/>
            <person name="Yoshinaga Y."/>
            <person name="Zwiers L.-H."/>
            <person name="Turgeon B."/>
            <person name="Goodwin S."/>
            <person name="Spatafora J."/>
            <person name="Crous P."/>
            <person name="Grigoriev I."/>
        </authorList>
    </citation>
    <scope>NUCLEOTIDE SEQUENCE</scope>
    <source>
        <strain evidence="1">CBS 121167</strain>
    </source>
</reference>
<dbReference type="GeneID" id="54303983"/>
<evidence type="ECO:0000313" key="1">
    <source>
        <dbReference type="EMBL" id="KAF2137084.1"/>
    </source>
</evidence>
<name>A0A6A6B1H9_9PEZI</name>